<dbReference type="InterPro" id="IPR053151">
    <property type="entry name" value="RNase_H-like"/>
</dbReference>
<dbReference type="Proteomes" id="UP000594261">
    <property type="component" value="Chromosome 1"/>
</dbReference>
<dbReference type="InterPro" id="IPR002156">
    <property type="entry name" value="RNaseH_domain"/>
</dbReference>
<dbReference type="InterPro" id="IPR036397">
    <property type="entry name" value="RNaseH_sf"/>
</dbReference>
<dbReference type="SUPFAM" id="SSF53098">
    <property type="entry name" value="Ribonuclease H-like"/>
    <property type="match status" value="1"/>
</dbReference>
<dbReference type="PANTHER" id="PTHR47723:SF23">
    <property type="entry name" value="REVERSE TRANSCRIPTASE-LIKE PROTEIN"/>
    <property type="match status" value="1"/>
</dbReference>
<keyword evidence="3" id="KW-1185">Reference proteome</keyword>
<dbReference type="InterPro" id="IPR044730">
    <property type="entry name" value="RNase_H-like_dom_plant"/>
</dbReference>
<accession>A0A7N2KMT7</accession>
<dbReference type="AlphaFoldDB" id="A0A7N2KMT7"/>
<dbReference type="PANTHER" id="PTHR47723">
    <property type="entry name" value="OS05G0353850 PROTEIN"/>
    <property type="match status" value="1"/>
</dbReference>
<dbReference type="EnsemblPlants" id="QL01p018268:mrna">
    <property type="protein sequence ID" value="QL01p018268:mrna:CDS:1"/>
    <property type="gene ID" value="QL01p018268"/>
</dbReference>
<dbReference type="OMA" id="VICECRE"/>
<organism evidence="2 3">
    <name type="scientific">Quercus lobata</name>
    <name type="common">Valley oak</name>
    <dbReference type="NCBI Taxonomy" id="97700"/>
    <lineage>
        <taxon>Eukaryota</taxon>
        <taxon>Viridiplantae</taxon>
        <taxon>Streptophyta</taxon>
        <taxon>Embryophyta</taxon>
        <taxon>Tracheophyta</taxon>
        <taxon>Spermatophyta</taxon>
        <taxon>Magnoliopsida</taxon>
        <taxon>eudicotyledons</taxon>
        <taxon>Gunneridae</taxon>
        <taxon>Pentapetalae</taxon>
        <taxon>rosids</taxon>
        <taxon>fabids</taxon>
        <taxon>Fagales</taxon>
        <taxon>Fagaceae</taxon>
        <taxon>Quercus</taxon>
    </lineage>
</organism>
<dbReference type="Gene3D" id="3.30.420.10">
    <property type="entry name" value="Ribonuclease H-like superfamily/Ribonuclease H"/>
    <property type="match status" value="1"/>
</dbReference>
<dbReference type="EMBL" id="LRBV02000001">
    <property type="status" value="NOT_ANNOTATED_CDS"/>
    <property type="molecule type" value="Genomic_DNA"/>
</dbReference>
<reference evidence="2 3" key="1">
    <citation type="journal article" date="2016" name="G3 (Bethesda)">
        <title>First Draft Assembly and Annotation of the Genome of a California Endemic Oak Quercus lobata Nee (Fagaceae).</title>
        <authorList>
            <person name="Sork V.L."/>
            <person name="Fitz-Gibbon S.T."/>
            <person name="Puiu D."/>
            <person name="Crepeau M."/>
            <person name="Gugger P.F."/>
            <person name="Sherman R."/>
            <person name="Stevens K."/>
            <person name="Langley C.H."/>
            <person name="Pellegrini M."/>
            <person name="Salzberg S.L."/>
        </authorList>
    </citation>
    <scope>NUCLEOTIDE SEQUENCE [LARGE SCALE GENOMIC DNA]</scope>
    <source>
        <strain evidence="2 3">cv. SW786</strain>
    </source>
</reference>
<dbReference type="Gramene" id="QL01p018268:mrna">
    <property type="protein sequence ID" value="QL01p018268:mrna:CDS:1"/>
    <property type="gene ID" value="QL01p018268"/>
</dbReference>
<evidence type="ECO:0000259" key="1">
    <source>
        <dbReference type="PROSITE" id="PS50879"/>
    </source>
</evidence>
<proteinExistence type="predicted"/>
<feature type="domain" description="RNase H type-1" evidence="1">
    <location>
        <begin position="26"/>
        <end position="156"/>
    </location>
</feature>
<evidence type="ECO:0000313" key="3">
    <source>
        <dbReference type="Proteomes" id="UP000594261"/>
    </source>
</evidence>
<dbReference type="InParanoid" id="A0A7N2KMT7"/>
<dbReference type="InterPro" id="IPR012337">
    <property type="entry name" value="RNaseH-like_sf"/>
</dbReference>
<sequence>MSAPSSEEQHDLKKTRMVFVKWMKPPLGWFKLNTDGSSVQQRKIAGGGGVIRDGFGNWVVGFSIGFNFTSSVMAELLALRDGLIIAKSVGIKKIVVELDAKVVVSLITNSSNTKKSINSSVMDCKNLLQGFEECIVQHTYREGNRVADVLAKMGSYQADKFFIHYHYAPPNRETSFLLALDNMNVLTARSMKS</sequence>
<dbReference type="Pfam" id="PF13456">
    <property type="entry name" value="RVT_3"/>
    <property type="match status" value="1"/>
</dbReference>
<dbReference type="GO" id="GO:0004523">
    <property type="term" value="F:RNA-DNA hybrid ribonuclease activity"/>
    <property type="evidence" value="ECO:0007669"/>
    <property type="project" value="InterPro"/>
</dbReference>
<protein>
    <recommendedName>
        <fullName evidence="1">RNase H type-1 domain-containing protein</fullName>
    </recommendedName>
</protein>
<dbReference type="PROSITE" id="PS50879">
    <property type="entry name" value="RNASE_H_1"/>
    <property type="match status" value="1"/>
</dbReference>
<reference evidence="2" key="2">
    <citation type="submission" date="2021-01" db="UniProtKB">
        <authorList>
            <consortium name="EnsemblPlants"/>
        </authorList>
    </citation>
    <scope>IDENTIFICATION</scope>
</reference>
<dbReference type="CDD" id="cd06222">
    <property type="entry name" value="RNase_H_like"/>
    <property type="match status" value="1"/>
</dbReference>
<evidence type="ECO:0000313" key="2">
    <source>
        <dbReference type="EnsemblPlants" id="QL01p018268:mrna:CDS:1"/>
    </source>
</evidence>
<dbReference type="GO" id="GO:0003676">
    <property type="term" value="F:nucleic acid binding"/>
    <property type="evidence" value="ECO:0007669"/>
    <property type="project" value="InterPro"/>
</dbReference>
<name>A0A7N2KMT7_QUELO</name>